<dbReference type="CDD" id="cd05288">
    <property type="entry name" value="PGDH"/>
    <property type="match status" value="1"/>
</dbReference>
<organism evidence="3 4">
    <name type="scientific">Shimazuella alba</name>
    <dbReference type="NCBI Taxonomy" id="2690964"/>
    <lineage>
        <taxon>Bacteria</taxon>
        <taxon>Bacillati</taxon>
        <taxon>Bacillota</taxon>
        <taxon>Bacilli</taxon>
        <taxon>Bacillales</taxon>
        <taxon>Thermoactinomycetaceae</taxon>
        <taxon>Shimazuella</taxon>
    </lineage>
</organism>
<keyword evidence="4" id="KW-1185">Reference proteome</keyword>
<name>A0A6I4VVS2_9BACL</name>
<evidence type="ECO:0000256" key="1">
    <source>
        <dbReference type="ARBA" id="ARBA00023002"/>
    </source>
</evidence>
<dbReference type="AlphaFoldDB" id="A0A6I4VVS2"/>
<keyword evidence="1" id="KW-0560">Oxidoreductase</keyword>
<dbReference type="InterPro" id="IPR041694">
    <property type="entry name" value="ADH_N_2"/>
</dbReference>
<dbReference type="EMBL" id="WUUL01000016">
    <property type="protein sequence ID" value="MXQ55617.1"/>
    <property type="molecule type" value="Genomic_DNA"/>
</dbReference>
<comment type="caution">
    <text evidence="3">The sequence shown here is derived from an EMBL/GenBank/DDBJ whole genome shotgun (WGS) entry which is preliminary data.</text>
</comment>
<dbReference type="PANTHER" id="PTHR43205">
    <property type="entry name" value="PROSTAGLANDIN REDUCTASE"/>
    <property type="match status" value="1"/>
</dbReference>
<gene>
    <name evidence="3" type="ORF">GSM42_18190</name>
</gene>
<dbReference type="SUPFAM" id="SSF51735">
    <property type="entry name" value="NAD(P)-binding Rossmann-fold domains"/>
    <property type="match status" value="1"/>
</dbReference>
<dbReference type="InterPro" id="IPR013149">
    <property type="entry name" value="ADH-like_C"/>
</dbReference>
<reference evidence="3 4" key="1">
    <citation type="submission" date="2019-12" db="EMBL/GenBank/DDBJ databases">
        <title>Whole-genome analyses of novel actinobacteria.</title>
        <authorList>
            <person name="Sahin N."/>
            <person name="Saygin H."/>
        </authorList>
    </citation>
    <scope>NUCLEOTIDE SEQUENCE [LARGE SCALE GENOMIC DNA]</scope>
    <source>
        <strain evidence="3 4">KC615</strain>
    </source>
</reference>
<protein>
    <submittedName>
        <fullName evidence="3">Zinc-binding dehydrogenase</fullName>
    </submittedName>
</protein>
<dbReference type="Pfam" id="PF00107">
    <property type="entry name" value="ADH_zinc_N"/>
    <property type="match status" value="1"/>
</dbReference>
<dbReference type="Pfam" id="PF16884">
    <property type="entry name" value="ADH_N_2"/>
    <property type="match status" value="1"/>
</dbReference>
<evidence type="ECO:0000313" key="3">
    <source>
        <dbReference type="EMBL" id="MXQ55617.1"/>
    </source>
</evidence>
<dbReference type="SMART" id="SM00829">
    <property type="entry name" value="PKS_ER"/>
    <property type="match status" value="1"/>
</dbReference>
<dbReference type="InterPro" id="IPR036291">
    <property type="entry name" value="NAD(P)-bd_dom_sf"/>
</dbReference>
<evidence type="ECO:0000313" key="4">
    <source>
        <dbReference type="Proteomes" id="UP000430692"/>
    </source>
</evidence>
<dbReference type="InterPro" id="IPR011032">
    <property type="entry name" value="GroES-like_sf"/>
</dbReference>
<dbReference type="SUPFAM" id="SSF50129">
    <property type="entry name" value="GroES-like"/>
    <property type="match status" value="2"/>
</dbReference>
<evidence type="ECO:0000259" key="2">
    <source>
        <dbReference type="SMART" id="SM00829"/>
    </source>
</evidence>
<proteinExistence type="predicted"/>
<dbReference type="GO" id="GO:0016628">
    <property type="term" value="F:oxidoreductase activity, acting on the CH-CH group of donors, NAD or NADP as acceptor"/>
    <property type="evidence" value="ECO:0007669"/>
    <property type="project" value="InterPro"/>
</dbReference>
<dbReference type="PANTHER" id="PTHR43205:SF7">
    <property type="entry name" value="PROSTAGLANDIN REDUCTASE 1"/>
    <property type="match status" value="1"/>
</dbReference>
<dbReference type="Proteomes" id="UP000430692">
    <property type="component" value="Unassembled WGS sequence"/>
</dbReference>
<dbReference type="InterPro" id="IPR020843">
    <property type="entry name" value="ER"/>
</dbReference>
<accession>A0A6I4VVS2</accession>
<dbReference type="Gene3D" id="3.90.180.10">
    <property type="entry name" value="Medium-chain alcohol dehydrogenases, catalytic domain"/>
    <property type="match status" value="1"/>
</dbReference>
<dbReference type="InterPro" id="IPR045010">
    <property type="entry name" value="MDR_fam"/>
</dbReference>
<dbReference type="Gene3D" id="3.40.50.720">
    <property type="entry name" value="NAD(P)-binding Rossmann-like Domain"/>
    <property type="match status" value="1"/>
</dbReference>
<sequence>MNLQIRLVSRPHGLPKEENFSWVKQPIPEPAEGQALIRTLYLSVDPYMRGRMNDQKSYVAPYELNEVITGGVIGEVIKSKSPSLIKGDIILGNIGWQKYSLISSEQVRKIDPDIAPISTALGILGMPSLTAYFGLLEIGQPKEGETVVVSGAAGAVGMIVGQIAKIKGCRVVGIAGSDEKNRYLQEELGFDATINYKTTPNMTDAIAHACPKGVDIYFENVGGTISDAVLSHLNYKARIPLCGLISMYNIKDADVGPRIQSQLLINSALMRGFIVGEFADRFEEATTQLAQWLQQGKLKYRENIVEGFENTIQAFLGLFSGENLGKQLVHVADPSV</sequence>
<dbReference type="FunFam" id="3.40.50.720:FF:000121">
    <property type="entry name" value="Prostaglandin reductase 2"/>
    <property type="match status" value="1"/>
</dbReference>
<feature type="domain" description="Enoyl reductase (ER)" evidence="2">
    <location>
        <begin position="16"/>
        <end position="329"/>
    </location>
</feature>